<evidence type="ECO:0000256" key="1">
    <source>
        <dbReference type="SAM" id="Phobius"/>
    </source>
</evidence>
<feature type="transmembrane region" description="Helical" evidence="1">
    <location>
        <begin position="279"/>
        <end position="297"/>
    </location>
</feature>
<proteinExistence type="predicted"/>
<keyword evidence="1" id="KW-1133">Transmembrane helix</keyword>
<dbReference type="Proteomes" id="UP001597387">
    <property type="component" value="Unassembled WGS sequence"/>
</dbReference>
<feature type="transmembrane region" description="Helical" evidence="1">
    <location>
        <begin position="254"/>
        <end position="272"/>
    </location>
</feature>
<gene>
    <name evidence="2" type="ORF">ACFSJU_11885</name>
</gene>
<reference evidence="3" key="1">
    <citation type="journal article" date="2019" name="Int. J. Syst. Evol. Microbiol.">
        <title>The Global Catalogue of Microorganisms (GCM) 10K type strain sequencing project: providing services to taxonomists for standard genome sequencing and annotation.</title>
        <authorList>
            <consortium name="The Broad Institute Genomics Platform"/>
            <consortium name="The Broad Institute Genome Sequencing Center for Infectious Disease"/>
            <person name="Wu L."/>
            <person name="Ma J."/>
        </authorList>
    </citation>
    <scope>NUCLEOTIDE SEQUENCE [LARGE SCALE GENOMIC DNA]</scope>
    <source>
        <strain evidence="3">KCTC 42217</strain>
    </source>
</reference>
<dbReference type="EMBL" id="JBHUHZ010000002">
    <property type="protein sequence ID" value="MFD2163095.1"/>
    <property type="molecule type" value="Genomic_DNA"/>
</dbReference>
<keyword evidence="1" id="KW-0812">Transmembrane</keyword>
<organism evidence="2 3">
    <name type="scientific">Paradesertivirga mongoliensis</name>
    <dbReference type="NCBI Taxonomy" id="2100740"/>
    <lineage>
        <taxon>Bacteria</taxon>
        <taxon>Pseudomonadati</taxon>
        <taxon>Bacteroidota</taxon>
        <taxon>Sphingobacteriia</taxon>
        <taxon>Sphingobacteriales</taxon>
        <taxon>Sphingobacteriaceae</taxon>
        <taxon>Paradesertivirga</taxon>
    </lineage>
</organism>
<comment type="caution">
    <text evidence="2">The sequence shown here is derived from an EMBL/GenBank/DDBJ whole genome shotgun (WGS) entry which is preliminary data.</text>
</comment>
<feature type="transmembrane region" description="Helical" evidence="1">
    <location>
        <begin position="159"/>
        <end position="176"/>
    </location>
</feature>
<keyword evidence="1" id="KW-0472">Membrane</keyword>
<keyword evidence="3" id="KW-1185">Reference proteome</keyword>
<feature type="transmembrane region" description="Helical" evidence="1">
    <location>
        <begin position="52"/>
        <end position="76"/>
    </location>
</feature>
<name>A0ABW4ZLZ3_9SPHI</name>
<dbReference type="RefSeq" id="WP_255901434.1">
    <property type="nucleotide sequence ID" value="NZ_JAFMZO010000002.1"/>
</dbReference>
<feature type="transmembrane region" description="Helical" evidence="1">
    <location>
        <begin position="303"/>
        <end position="325"/>
    </location>
</feature>
<evidence type="ECO:0000313" key="3">
    <source>
        <dbReference type="Proteomes" id="UP001597387"/>
    </source>
</evidence>
<sequence>MIIYNETWLSNLRRLHAVEQDYQDGLVPEIEWHAVQKASEHGFYSPNVFMRVGLFALTIITSVFSSGLLTAIVLSNGGIDNFGWPLFLAIVHYLALEYQVRVNHHYRSGVDDALLWISAGLLCTSFVMATDAEGFGLACFVFLLAGILSLRFTDAVMSAVCFLTFLAMVFFGWQKIGSLGNATMPFIMMLVSAGVYRLIRLKLDSVETRFYAHCMLVLQVASLLSLYAAGNYFVVKELNDMLNGTVSKSIPLGWFFWAWTVTMPLLYIYGGLKQKNAILLRSGLLLIAAAAATYKAYYRLMPVEYTLVLCGVAALLIAYLVNRYLSAPRNGFTRKQLRKDYLMEELQIESLIVSESFSETAVPLEENGREFGGGQFGGGGSGGGF</sequence>
<feature type="transmembrane region" description="Helical" evidence="1">
    <location>
        <begin position="211"/>
        <end position="234"/>
    </location>
</feature>
<accession>A0ABW4ZLZ3</accession>
<feature type="transmembrane region" description="Helical" evidence="1">
    <location>
        <begin position="135"/>
        <end position="152"/>
    </location>
</feature>
<feature type="transmembrane region" description="Helical" evidence="1">
    <location>
        <begin position="182"/>
        <end position="199"/>
    </location>
</feature>
<protein>
    <submittedName>
        <fullName evidence="2">Uncharacterized protein</fullName>
    </submittedName>
</protein>
<evidence type="ECO:0000313" key="2">
    <source>
        <dbReference type="EMBL" id="MFD2163095.1"/>
    </source>
</evidence>